<dbReference type="GO" id="GO:0005829">
    <property type="term" value="C:cytosol"/>
    <property type="evidence" value="ECO:0007669"/>
    <property type="project" value="TreeGrafter"/>
</dbReference>
<protein>
    <submittedName>
        <fullName evidence="5">Crp-like helix-turn-helix domain protein</fullName>
    </submittedName>
</protein>
<sequence>MNVQALQDFSDNLLLMMLSESDRQKLAPHTMIFELDALTILHKAGDDVVHTWFPCGPAMASFQRWVDDDNPAVEIALIGREGAIGGIVSNGSLPAYATALVRNPGRFYRIKTAALEQVKTESIALRHWFARYSDCLMAQVFQTAACNATHTITQRTAKWLLAAAARTSSDHFELTHDQLSEMLGVGRTFVTRTIGQLRAEGVISTGRGVVTIQDETALRKKSCNCTAAIEEHYDAVMHGIY</sequence>
<dbReference type="InterPro" id="IPR036390">
    <property type="entry name" value="WH_DNA-bd_sf"/>
</dbReference>
<dbReference type="PROSITE" id="PS51063">
    <property type="entry name" value="HTH_CRP_2"/>
    <property type="match status" value="1"/>
</dbReference>
<dbReference type="InterPro" id="IPR012318">
    <property type="entry name" value="HTH_CRP"/>
</dbReference>
<accession>A0A256GAE6</accession>
<dbReference type="STRING" id="419475.A8A54_19735"/>
<comment type="caution">
    <text evidence="5">The sequence shown here is derived from an EMBL/GenBank/DDBJ whole genome shotgun (WGS) entry which is preliminary data.</text>
</comment>
<feature type="domain" description="HTH crp-type" evidence="4">
    <location>
        <begin position="150"/>
        <end position="216"/>
    </location>
</feature>
<name>A0A256GAE6_9HYPH</name>
<evidence type="ECO:0000256" key="1">
    <source>
        <dbReference type="ARBA" id="ARBA00023015"/>
    </source>
</evidence>
<evidence type="ECO:0000256" key="2">
    <source>
        <dbReference type="ARBA" id="ARBA00023125"/>
    </source>
</evidence>
<keyword evidence="3" id="KW-0804">Transcription</keyword>
<evidence type="ECO:0000313" key="5">
    <source>
        <dbReference type="EMBL" id="OYR24084.1"/>
    </source>
</evidence>
<keyword evidence="6" id="KW-1185">Reference proteome</keyword>
<organism evidence="5 6">
    <name type="scientific">Brucella pseudogrignonensis</name>
    <dbReference type="NCBI Taxonomy" id="419475"/>
    <lineage>
        <taxon>Bacteria</taxon>
        <taxon>Pseudomonadati</taxon>
        <taxon>Pseudomonadota</taxon>
        <taxon>Alphaproteobacteria</taxon>
        <taxon>Hyphomicrobiales</taxon>
        <taxon>Brucellaceae</taxon>
        <taxon>Brucella/Ochrobactrum group</taxon>
        <taxon>Brucella</taxon>
    </lineage>
</organism>
<dbReference type="SUPFAM" id="SSF51206">
    <property type="entry name" value="cAMP-binding domain-like"/>
    <property type="match status" value="1"/>
</dbReference>
<evidence type="ECO:0000259" key="4">
    <source>
        <dbReference type="PROSITE" id="PS51063"/>
    </source>
</evidence>
<dbReference type="AlphaFoldDB" id="A0A256GAE6"/>
<dbReference type="Proteomes" id="UP000216188">
    <property type="component" value="Unassembled WGS sequence"/>
</dbReference>
<dbReference type="Pfam" id="PF13545">
    <property type="entry name" value="HTH_Crp_2"/>
    <property type="match status" value="1"/>
</dbReference>
<dbReference type="PANTHER" id="PTHR24567">
    <property type="entry name" value="CRP FAMILY TRANSCRIPTIONAL REGULATORY PROTEIN"/>
    <property type="match status" value="1"/>
</dbReference>
<dbReference type="EMBL" id="NNRM01000036">
    <property type="protein sequence ID" value="OYR24084.1"/>
    <property type="molecule type" value="Genomic_DNA"/>
</dbReference>
<dbReference type="RefSeq" id="WP_007880540.1">
    <property type="nucleotide sequence ID" value="NZ_JBHEEM010000004.1"/>
</dbReference>
<keyword evidence="1" id="KW-0805">Transcription regulation</keyword>
<reference evidence="5 6" key="1">
    <citation type="submission" date="2017-07" db="EMBL/GenBank/DDBJ databases">
        <title>Phylogenetic study on the rhizospheric bacterium Ochrobactrum sp. A44.</title>
        <authorList>
            <person name="Krzyzanowska D.M."/>
            <person name="Ossowicki A."/>
            <person name="Rajewska M."/>
            <person name="Maciag T."/>
            <person name="Kaczynski Z."/>
            <person name="Czerwicka M."/>
            <person name="Jafra S."/>
        </authorList>
    </citation>
    <scope>NUCLEOTIDE SEQUENCE [LARGE SCALE GENOMIC DNA]</scope>
    <source>
        <strain evidence="5 6">CCUG 30717</strain>
    </source>
</reference>
<gene>
    <name evidence="5" type="ORF">CEV34_3206</name>
</gene>
<keyword evidence="2" id="KW-0238">DNA-binding</keyword>
<dbReference type="GO" id="GO:0003700">
    <property type="term" value="F:DNA-binding transcription factor activity"/>
    <property type="evidence" value="ECO:0007669"/>
    <property type="project" value="TreeGrafter"/>
</dbReference>
<evidence type="ECO:0000256" key="3">
    <source>
        <dbReference type="ARBA" id="ARBA00023163"/>
    </source>
</evidence>
<dbReference type="SMART" id="SM00419">
    <property type="entry name" value="HTH_CRP"/>
    <property type="match status" value="1"/>
</dbReference>
<dbReference type="InterPro" id="IPR018490">
    <property type="entry name" value="cNMP-bd_dom_sf"/>
</dbReference>
<dbReference type="PANTHER" id="PTHR24567:SF74">
    <property type="entry name" value="HTH-TYPE TRANSCRIPTIONAL REGULATOR ARCR"/>
    <property type="match status" value="1"/>
</dbReference>
<evidence type="ECO:0000313" key="6">
    <source>
        <dbReference type="Proteomes" id="UP000216188"/>
    </source>
</evidence>
<proteinExistence type="predicted"/>
<dbReference type="InterPro" id="IPR050397">
    <property type="entry name" value="Env_Response_Regulators"/>
</dbReference>
<dbReference type="SUPFAM" id="SSF46785">
    <property type="entry name" value="Winged helix' DNA-binding domain"/>
    <property type="match status" value="1"/>
</dbReference>
<dbReference type="GO" id="GO:0003677">
    <property type="term" value="F:DNA binding"/>
    <property type="evidence" value="ECO:0007669"/>
    <property type="project" value="UniProtKB-KW"/>
</dbReference>
<dbReference type="InterPro" id="IPR014710">
    <property type="entry name" value="RmlC-like_jellyroll"/>
</dbReference>
<dbReference type="Gene3D" id="2.60.120.10">
    <property type="entry name" value="Jelly Rolls"/>
    <property type="match status" value="1"/>
</dbReference>